<dbReference type="InterPro" id="IPR015854">
    <property type="entry name" value="ABC_transpr_LolD-like"/>
</dbReference>
<reference evidence="5 6" key="1">
    <citation type="submission" date="2020-10" db="EMBL/GenBank/DDBJ databases">
        <title>Ca. Dormibacterota MAGs.</title>
        <authorList>
            <person name="Montgomery K."/>
        </authorList>
    </citation>
    <scope>NUCLEOTIDE SEQUENCE [LARGE SCALE GENOMIC DNA]</scope>
    <source>
        <strain evidence="5">Mitchell_Peninsula_5</strain>
    </source>
</reference>
<evidence type="ECO:0000259" key="4">
    <source>
        <dbReference type="PROSITE" id="PS50893"/>
    </source>
</evidence>
<dbReference type="Proteomes" id="UP000614410">
    <property type="component" value="Unassembled WGS sequence"/>
</dbReference>
<keyword evidence="2" id="KW-0547">Nucleotide-binding</keyword>
<dbReference type="CDD" id="cd03255">
    <property type="entry name" value="ABC_MJ0796_LolCDE_FtsE"/>
    <property type="match status" value="1"/>
</dbReference>
<name>A0A934KPS4_9BACT</name>
<evidence type="ECO:0000313" key="5">
    <source>
        <dbReference type="EMBL" id="MBJ7609645.1"/>
    </source>
</evidence>
<dbReference type="PROSITE" id="PS00211">
    <property type="entry name" value="ABC_TRANSPORTER_1"/>
    <property type="match status" value="1"/>
</dbReference>
<dbReference type="PROSITE" id="PS50893">
    <property type="entry name" value="ABC_TRANSPORTER_2"/>
    <property type="match status" value="1"/>
</dbReference>
<feature type="domain" description="ABC transporter" evidence="4">
    <location>
        <begin position="4"/>
        <end position="232"/>
    </location>
</feature>
<evidence type="ECO:0000256" key="1">
    <source>
        <dbReference type="ARBA" id="ARBA00022448"/>
    </source>
</evidence>
<dbReference type="PANTHER" id="PTHR24220">
    <property type="entry name" value="IMPORT ATP-BINDING PROTEIN"/>
    <property type="match status" value="1"/>
</dbReference>
<dbReference type="EMBL" id="JAEKNN010000050">
    <property type="protein sequence ID" value="MBJ7609645.1"/>
    <property type="molecule type" value="Genomic_DNA"/>
</dbReference>
<protein>
    <submittedName>
        <fullName evidence="5">ABC transporter ATP-binding protein</fullName>
    </submittedName>
</protein>
<organism evidence="5 6">
    <name type="scientific">Candidatus Amunia macphersoniae</name>
    <dbReference type="NCBI Taxonomy" id="3127014"/>
    <lineage>
        <taxon>Bacteria</taxon>
        <taxon>Bacillati</taxon>
        <taxon>Candidatus Dormiibacterota</taxon>
        <taxon>Candidatus Dormibacteria</taxon>
        <taxon>Candidatus Aeolococcales</taxon>
        <taxon>Candidatus Aeolococcaceae</taxon>
        <taxon>Candidatus Amunia</taxon>
    </lineage>
</organism>
<keyword evidence="3 5" id="KW-0067">ATP-binding</keyword>
<sequence>MATIELRNITKQYRQAGNVINALDDVSLTIDGGEFLSIVGRSGSGKTTLLDICGLLMRPTSGQVFIDGADAASLPERRRAELRGRAIGFVFQEYNLIPTLDVLGNVMLPLRYSGGDRRDGRDRAMGLLQAVGMSDRVGHRPDQLSGGQQQRVAIARSLIQRPALLLADEPTGAVDTQTAAELLDMLRGLSREDGVTVAIVTHDLDLAASTDRTVRLQDGRVVEDSAGVRVAAA</sequence>
<evidence type="ECO:0000256" key="2">
    <source>
        <dbReference type="ARBA" id="ARBA00022741"/>
    </source>
</evidence>
<gene>
    <name evidence="5" type="ORF">JF887_09510</name>
</gene>
<dbReference type="InterPro" id="IPR003439">
    <property type="entry name" value="ABC_transporter-like_ATP-bd"/>
</dbReference>
<dbReference type="GO" id="GO:0098796">
    <property type="term" value="C:membrane protein complex"/>
    <property type="evidence" value="ECO:0007669"/>
    <property type="project" value="UniProtKB-ARBA"/>
</dbReference>
<dbReference type="Gene3D" id="3.40.50.300">
    <property type="entry name" value="P-loop containing nucleotide triphosphate hydrolases"/>
    <property type="match status" value="1"/>
</dbReference>
<evidence type="ECO:0000313" key="6">
    <source>
        <dbReference type="Proteomes" id="UP000614410"/>
    </source>
</evidence>
<evidence type="ECO:0000256" key="3">
    <source>
        <dbReference type="ARBA" id="ARBA00022840"/>
    </source>
</evidence>
<dbReference type="InterPro" id="IPR017911">
    <property type="entry name" value="MacB-like_ATP-bd"/>
</dbReference>
<dbReference type="GO" id="GO:0022857">
    <property type="term" value="F:transmembrane transporter activity"/>
    <property type="evidence" value="ECO:0007669"/>
    <property type="project" value="TreeGrafter"/>
</dbReference>
<dbReference type="InterPro" id="IPR027417">
    <property type="entry name" value="P-loop_NTPase"/>
</dbReference>
<dbReference type="GO" id="GO:0005524">
    <property type="term" value="F:ATP binding"/>
    <property type="evidence" value="ECO:0007669"/>
    <property type="project" value="UniProtKB-KW"/>
</dbReference>
<dbReference type="AlphaFoldDB" id="A0A934KPS4"/>
<accession>A0A934KPS4</accession>
<dbReference type="Pfam" id="PF00005">
    <property type="entry name" value="ABC_tran"/>
    <property type="match status" value="1"/>
</dbReference>
<keyword evidence="1" id="KW-0813">Transport</keyword>
<comment type="caution">
    <text evidence="5">The sequence shown here is derived from an EMBL/GenBank/DDBJ whole genome shotgun (WGS) entry which is preliminary data.</text>
</comment>
<proteinExistence type="predicted"/>
<dbReference type="GO" id="GO:0016887">
    <property type="term" value="F:ATP hydrolysis activity"/>
    <property type="evidence" value="ECO:0007669"/>
    <property type="project" value="InterPro"/>
</dbReference>
<dbReference type="SUPFAM" id="SSF52540">
    <property type="entry name" value="P-loop containing nucleoside triphosphate hydrolases"/>
    <property type="match status" value="1"/>
</dbReference>
<dbReference type="GO" id="GO:0005886">
    <property type="term" value="C:plasma membrane"/>
    <property type="evidence" value="ECO:0007669"/>
    <property type="project" value="TreeGrafter"/>
</dbReference>
<dbReference type="InterPro" id="IPR017871">
    <property type="entry name" value="ABC_transporter-like_CS"/>
</dbReference>
<dbReference type="SMART" id="SM00382">
    <property type="entry name" value="AAA"/>
    <property type="match status" value="1"/>
</dbReference>
<dbReference type="PANTHER" id="PTHR24220:SF86">
    <property type="entry name" value="ABC TRANSPORTER ABCH.1"/>
    <property type="match status" value="1"/>
</dbReference>
<dbReference type="InterPro" id="IPR003593">
    <property type="entry name" value="AAA+_ATPase"/>
</dbReference>
<dbReference type="FunFam" id="3.40.50.300:FF:000032">
    <property type="entry name" value="Export ABC transporter ATP-binding protein"/>
    <property type="match status" value="1"/>
</dbReference>